<keyword evidence="2" id="KW-1185">Reference proteome</keyword>
<comment type="caution">
    <text evidence="1">The sequence shown here is derived from an EMBL/GenBank/DDBJ whole genome shotgun (WGS) entry which is preliminary data.</text>
</comment>
<evidence type="ECO:0008006" key="3">
    <source>
        <dbReference type="Google" id="ProtNLM"/>
    </source>
</evidence>
<protein>
    <recommendedName>
        <fullName evidence="3">DCC family thiol-disulfide oxidoreductase YuxK</fullName>
    </recommendedName>
</protein>
<organism evidence="1 2">
    <name type="scientific">Actinomycetospora straminea</name>
    <dbReference type="NCBI Taxonomy" id="663607"/>
    <lineage>
        <taxon>Bacteria</taxon>
        <taxon>Bacillati</taxon>
        <taxon>Actinomycetota</taxon>
        <taxon>Actinomycetes</taxon>
        <taxon>Pseudonocardiales</taxon>
        <taxon>Pseudonocardiaceae</taxon>
        <taxon>Actinomycetospora</taxon>
    </lineage>
</organism>
<name>A0ABP9EZ52_9PSEU</name>
<evidence type="ECO:0000313" key="2">
    <source>
        <dbReference type="Proteomes" id="UP001500457"/>
    </source>
</evidence>
<sequence length="120" mass="12262">MTELVLAFDAACARCRAVAAAVAGTGLEVLPLGDYRVRAWCAEAGVAGDAPTLVEVTPTDGNDRVRAWTGAALAPALLRRLGPRRSARLLGALRTHGVLGDAVRAGLPGPLRTPSPGRGA</sequence>
<gene>
    <name evidence="1" type="ORF">GCM10023203_47320</name>
</gene>
<dbReference type="EMBL" id="BAABHQ010000016">
    <property type="protein sequence ID" value="GAA4888730.1"/>
    <property type="molecule type" value="Genomic_DNA"/>
</dbReference>
<accession>A0ABP9EZ52</accession>
<evidence type="ECO:0000313" key="1">
    <source>
        <dbReference type="EMBL" id="GAA4888730.1"/>
    </source>
</evidence>
<dbReference type="RefSeq" id="WP_274231496.1">
    <property type="nucleotide sequence ID" value="NZ_BAABHQ010000016.1"/>
</dbReference>
<reference evidence="2" key="1">
    <citation type="journal article" date="2019" name="Int. J. Syst. Evol. Microbiol.">
        <title>The Global Catalogue of Microorganisms (GCM) 10K type strain sequencing project: providing services to taxonomists for standard genome sequencing and annotation.</title>
        <authorList>
            <consortium name="The Broad Institute Genomics Platform"/>
            <consortium name="The Broad Institute Genome Sequencing Center for Infectious Disease"/>
            <person name="Wu L."/>
            <person name="Ma J."/>
        </authorList>
    </citation>
    <scope>NUCLEOTIDE SEQUENCE [LARGE SCALE GENOMIC DNA]</scope>
    <source>
        <strain evidence="2">JCM 17983</strain>
    </source>
</reference>
<proteinExistence type="predicted"/>
<dbReference type="Proteomes" id="UP001500457">
    <property type="component" value="Unassembled WGS sequence"/>
</dbReference>